<dbReference type="SUPFAM" id="SSF54160">
    <property type="entry name" value="Chromo domain-like"/>
    <property type="match status" value="2"/>
</dbReference>
<feature type="compositionally biased region" description="Basic residues" evidence="11">
    <location>
        <begin position="178"/>
        <end position="188"/>
    </location>
</feature>
<evidence type="ECO:0000256" key="5">
    <source>
        <dbReference type="ARBA" id="ARBA00022771"/>
    </source>
</evidence>
<dbReference type="GO" id="GO:0005634">
    <property type="term" value="C:nucleus"/>
    <property type="evidence" value="ECO:0007669"/>
    <property type="project" value="UniProtKB-SubCell"/>
</dbReference>
<feature type="compositionally biased region" description="Basic and acidic residues" evidence="11">
    <location>
        <begin position="359"/>
        <end position="372"/>
    </location>
</feature>
<dbReference type="InterPro" id="IPR009462">
    <property type="entry name" value="CHD_II_SANT-like"/>
</dbReference>
<evidence type="ECO:0000259" key="12">
    <source>
        <dbReference type="PROSITE" id="PS50013"/>
    </source>
</evidence>
<dbReference type="InterPro" id="IPR027417">
    <property type="entry name" value="P-loop_NTPase"/>
</dbReference>
<proteinExistence type="predicted"/>
<keyword evidence="8" id="KW-0067">ATP-binding</keyword>
<dbReference type="GO" id="GO:0005524">
    <property type="term" value="F:ATP binding"/>
    <property type="evidence" value="ECO:0007669"/>
    <property type="project" value="UniProtKB-KW"/>
</dbReference>
<dbReference type="PROSITE" id="PS50016">
    <property type="entry name" value="ZF_PHD_2"/>
    <property type="match status" value="2"/>
</dbReference>
<dbReference type="SMART" id="SM00298">
    <property type="entry name" value="CHROMO"/>
    <property type="match status" value="2"/>
</dbReference>
<name>A0AAD9JWE5_9ANNE</name>
<dbReference type="InterPro" id="IPR001650">
    <property type="entry name" value="Helicase_C-like"/>
</dbReference>
<dbReference type="Gene3D" id="3.30.40.10">
    <property type="entry name" value="Zinc/RING finger domain, C3HC4 (zinc finger)"/>
    <property type="match status" value="2"/>
</dbReference>
<dbReference type="InterPro" id="IPR049730">
    <property type="entry name" value="SNF2/RAD54-like_C"/>
</dbReference>
<dbReference type="InterPro" id="IPR000953">
    <property type="entry name" value="Chromo/chromo_shadow_dom"/>
</dbReference>
<feature type="domain" description="Chromo" evidence="12">
    <location>
        <begin position="713"/>
        <end position="777"/>
    </location>
</feature>
<feature type="region of interest" description="Disordered" evidence="11">
    <location>
        <begin position="1"/>
        <end position="51"/>
    </location>
</feature>
<evidence type="ECO:0000259" key="13">
    <source>
        <dbReference type="PROSITE" id="PS50016"/>
    </source>
</evidence>
<feature type="domain" description="PHD-type" evidence="13">
    <location>
        <begin position="531"/>
        <end position="578"/>
    </location>
</feature>
<dbReference type="Gene3D" id="2.40.50.40">
    <property type="match status" value="1"/>
</dbReference>
<keyword evidence="5 10" id="KW-0863">Zinc-finger</keyword>
<feature type="region of interest" description="Disordered" evidence="11">
    <location>
        <begin position="118"/>
        <end position="424"/>
    </location>
</feature>
<feature type="compositionally biased region" description="Acidic residues" evidence="11">
    <location>
        <begin position="148"/>
        <end position="174"/>
    </location>
</feature>
<feature type="compositionally biased region" description="Basic and acidic residues" evidence="11">
    <location>
        <begin position="118"/>
        <end position="147"/>
    </location>
</feature>
<keyword evidence="9" id="KW-0539">Nucleus</keyword>
<evidence type="ECO:0000313" key="16">
    <source>
        <dbReference type="EMBL" id="KAK2159555.1"/>
    </source>
</evidence>
<dbReference type="GO" id="GO:0003677">
    <property type="term" value="F:DNA binding"/>
    <property type="evidence" value="ECO:0007669"/>
    <property type="project" value="InterPro"/>
</dbReference>
<gene>
    <name evidence="16" type="ORF">LSH36_151g07062</name>
</gene>
<dbReference type="SMART" id="SM01147">
    <property type="entry name" value="DUF1087"/>
    <property type="match status" value="1"/>
</dbReference>
<keyword evidence="3" id="KW-0677">Repeat</keyword>
<dbReference type="Pfam" id="PF00271">
    <property type="entry name" value="Helicase_C"/>
    <property type="match status" value="1"/>
</dbReference>
<dbReference type="InterPro" id="IPR011011">
    <property type="entry name" value="Znf_FYVE_PHD"/>
</dbReference>
<feature type="region of interest" description="Disordered" evidence="11">
    <location>
        <begin position="1364"/>
        <end position="1385"/>
    </location>
</feature>
<dbReference type="EMBL" id="JAODUP010000151">
    <property type="protein sequence ID" value="KAK2159555.1"/>
    <property type="molecule type" value="Genomic_DNA"/>
</dbReference>
<feature type="compositionally biased region" description="Polar residues" evidence="11">
    <location>
        <begin position="1663"/>
        <end position="1680"/>
    </location>
</feature>
<dbReference type="Pfam" id="PF06461">
    <property type="entry name" value="CHDII_SANT-like"/>
    <property type="match status" value="1"/>
</dbReference>
<dbReference type="PROSITE" id="PS50013">
    <property type="entry name" value="CHROMO_2"/>
    <property type="match status" value="1"/>
</dbReference>
<dbReference type="GO" id="GO:0016887">
    <property type="term" value="F:ATP hydrolysis activity"/>
    <property type="evidence" value="ECO:0007669"/>
    <property type="project" value="TreeGrafter"/>
</dbReference>
<feature type="compositionally biased region" description="Basic and acidic residues" evidence="11">
    <location>
        <begin position="384"/>
        <end position="404"/>
    </location>
</feature>
<keyword evidence="7" id="KW-0862">Zinc</keyword>
<dbReference type="SMART" id="SM00490">
    <property type="entry name" value="HELICc"/>
    <property type="match status" value="1"/>
</dbReference>
<dbReference type="InterPro" id="IPR012957">
    <property type="entry name" value="CHD_C2"/>
</dbReference>
<organism evidence="16 17">
    <name type="scientific">Paralvinella palmiformis</name>
    <dbReference type="NCBI Taxonomy" id="53620"/>
    <lineage>
        <taxon>Eukaryota</taxon>
        <taxon>Metazoa</taxon>
        <taxon>Spiralia</taxon>
        <taxon>Lophotrochozoa</taxon>
        <taxon>Annelida</taxon>
        <taxon>Polychaeta</taxon>
        <taxon>Sedentaria</taxon>
        <taxon>Canalipalpata</taxon>
        <taxon>Terebellida</taxon>
        <taxon>Terebelliformia</taxon>
        <taxon>Alvinellidae</taxon>
        <taxon>Paralvinella</taxon>
    </lineage>
</organism>
<feature type="compositionally biased region" description="Polar residues" evidence="11">
    <location>
        <begin position="222"/>
        <end position="231"/>
    </location>
</feature>
<dbReference type="Pfam" id="PF08073">
    <property type="entry name" value="CHDNT"/>
    <property type="match status" value="1"/>
</dbReference>
<keyword evidence="2" id="KW-0479">Metal-binding</keyword>
<evidence type="ECO:0000256" key="2">
    <source>
        <dbReference type="ARBA" id="ARBA00022723"/>
    </source>
</evidence>
<dbReference type="Pfam" id="PF06465">
    <property type="entry name" value="DUF1087"/>
    <property type="match status" value="1"/>
</dbReference>
<evidence type="ECO:0000256" key="9">
    <source>
        <dbReference type="ARBA" id="ARBA00023242"/>
    </source>
</evidence>
<feature type="compositionally biased region" description="Basic residues" evidence="11">
    <location>
        <begin position="1482"/>
        <end position="1495"/>
    </location>
</feature>
<keyword evidence="4" id="KW-0547">Nucleotide-binding</keyword>
<evidence type="ECO:0000256" key="3">
    <source>
        <dbReference type="ARBA" id="ARBA00022737"/>
    </source>
</evidence>
<dbReference type="PANTHER" id="PTHR45623:SF17">
    <property type="entry name" value="CHROMODOMAIN-HELICASE-DNA-BINDING PROTEIN 3-RELATED"/>
    <property type="match status" value="1"/>
</dbReference>
<dbReference type="InterPro" id="IPR001965">
    <property type="entry name" value="Znf_PHD"/>
</dbReference>
<feature type="compositionally biased region" description="Basic and acidic residues" evidence="11">
    <location>
        <begin position="1760"/>
        <end position="1775"/>
    </location>
</feature>
<feature type="domain" description="Helicase ATP-binding" evidence="14">
    <location>
        <begin position="818"/>
        <end position="1002"/>
    </location>
</feature>
<evidence type="ECO:0000256" key="8">
    <source>
        <dbReference type="ARBA" id="ARBA00022840"/>
    </source>
</evidence>
<keyword evidence="17" id="KW-1185">Reference proteome</keyword>
<feature type="compositionally biased region" description="Basic and acidic residues" evidence="11">
    <location>
        <begin position="1681"/>
        <end position="1752"/>
    </location>
</feature>
<accession>A0AAD9JWE5</accession>
<evidence type="ECO:0000313" key="17">
    <source>
        <dbReference type="Proteomes" id="UP001208570"/>
    </source>
</evidence>
<reference evidence="16" key="1">
    <citation type="journal article" date="2023" name="Mol. Biol. Evol.">
        <title>Third-Generation Sequencing Reveals the Adaptive Role of the Epigenome in Three Deep-Sea Polychaetes.</title>
        <authorList>
            <person name="Perez M."/>
            <person name="Aroh O."/>
            <person name="Sun Y."/>
            <person name="Lan Y."/>
            <person name="Juniper S.K."/>
            <person name="Young C.R."/>
            <person name="Angers B."/>
            <person name="Qian P.Y."/>
        </authorList>
    </citation>
    <scope>NUCLEOTIDE SEQUENCE</scope>
    <source>
        <strain evidence="16">P08H-3</strain>
    </source>
</reference>
<feature type="compositionally biased region" description="Basic and acidic residues" evidence="11">
    <location>
        <begin position="1810"/>
        <end position="1946"/>
    </location>
</feature>
<dbReference type="GO" id="GO:0140658">
    <property type="term" value="F:ATP-dependent chromatin remodeler activity"/>
    <property type="evidence" value="ECO:0007669"/>
    <property type="project" value="TreeGrafter"/>
</dbReference>
<feature type="compositionally biased region" description="Basic residues" evidence="11">
    <location>
        <begin position="301"/>
        <end position="315"/>
    </location>
</feature>
<dbReference type="GO" id="GO:0042393">
    <property type="term" value="F:histone binding"/>
    <property type="evidence" value="ECO:0007669"/>
    <property type="project" value="TreeGrafter"/>
</dbReference>
<evidence type="ECO:0000256" key="10">
    <source>
        <dbReference type="PROSITE-ProRule" id="PRU00146"/>
    </source>
</evidence>
<dbReference type="InterPro" id="IPR000330">
    <property type="entry name" value="SNF2_N"/>
</dbReference>
<dbReference type="Pfam" id="PF00628">
    <property type="entry name" value="PHD"/>
    <property type="match status" value="2"/>
</dbReference>
<feature type="region of interest" description="Disordered" evidence="11">
    <location>
        <begin position="603"/>
        <end position="622"/>
    </location>
</feature>
<feature type="compositionally biased region" description="Basic residues" evidence="11">
    <location>
        <begin position="271"/>
        <end position="282"/>
    </location>
</feature>
<sequence length="2224" mass="253608">MGKKRSRGRSSAESGTSGDDDLPAAKHHKRAKKRSSPTSRGKEKPQKSSKEICEELGMQDVELEFSDADYQNLTTFSLFSRMVRPQLVAANTKASSAKMIQVMEAKWREYGKAKVATDRRRKEEAAQKQMEEILQKEAEMKGSVHDNEDSEDEAEQPAPIDDENGYSMDEDEEISVPVKKKSSKKSHKYNPMLRIKMPSIGVRKSSRDRKPVKNYLNEEASDSSASSGPTTKKQHNTESDSDAFDEFISRQRAKPKKKLPSQDEDSDSRSHCTKRGRKKKKEKTAAYSDADSDESDGEGRKRSHRKSKATKKKKKASSEDEAVSEKEVSNSEEDVTDSSENESHNKSSGNARKKKKPKVEKERPTIPGERKSERKRKVLANVVSDKEFERLMLEDAKEKEERMEAKRRRMAARKREEKHKAAMEEHKRQMELFAAKKREAQKEKGEVDEQTGDGEKKQDNEENDGNESDHYWFCEICKDGGDLLLCDTCPNSYHKECLKMADVPDGEWSCPVCTGEGLPEAGDSDEGIRHQEFCRVCKDGGDVILCDFCPCVYHLSCLNPPLKEAPDGDWKCPRCVMAEHPLKAKVKSILTWRWSHQLKGTDEFDHTHSPRKQLSRSSTEEKQVEIEVRPTRELFVRYEYHSYWDCEWIPELQLEVHNYARHHMFRKKFDLDEPPALEDGSSYGKMRHKQGRDKDPYNLEERFYRWGIKPDWLQIHRIIAHEGKGRDTKYLVKWCDLSYEDCTWEYPGEVDRAWEDEFTRHVDLYWDRRKEMIHGRKRKGEKPKKSMLKKKLEEQPTYVDQCGGQLHPYQIEGLNWLRFSFSQNTNTILADEMGLGKTVQAATFLYSLWREGFCNGPFLISAPLSTVPNWEREFNFWAPELYVVTYTGGKDARMVIRERDFCYKEGAFAHLHKPCKMKSDYQPKFDVLLTSYEFVNTDMTTLSSIHWDVIVIDEAHRLKNNQSLFFQTLSNYKVDYKLLLTGTPLQNNLEELFNLLNFLEPGKFNNVDEFLGEFNNISKDMQVARLHEMLAPHMLRRLKSDVLSDIPDKTELIVRIELAPMQKKFYKYILTKNYEALNVKGFGNQTSLKNIMMDLRKCCNHPYLFPAAENEAPLAKEGSYEGRALIKSCGKLVLLEKMLMKLKRDNHRVLIFSQMTKVLDILEEFLTYLEMKYERLDGSISSRVRQQSIDRFNDSRSQSFVFLLSTKAGGLGINLATADTVIIYDMDWNPHNDIQAFSRAHRIGQKNKVMIYRFVTRNTVEERMAKVCKQKMMLTELVIHKGLGAEKKDSLTKQEVSEILRHGAEELFKDEEEGKAVVYDDEAVEQLLNRDQKGEENAPVDKESSVLGMNEYLRSFKVASYQVKEGASDEEDEDDMKTATSSLEPSDNAEYWQKVLGPSYQEFAQQQSREAEAIARTLGKGKRIRRQVNYAEQQAMLELEARSKTTTVIEDATYLSDYEPSSSASDEEAAATGDKGFEDRKGRKRGKDRSHGSSKHPKEELPPLLAKVNGHVEVLGFTARQRRAFLDLVMKYGLPSEDVYNSPWRGRDLKDKSEKVLKAYTALFMRHLCEPISEDSEFFLDGIPREGLSQQHVLTRVGMIALIKKKVIEFEKVNGWHSMKEFSVAPNPVSAFRRGQLSKHMDFVEEAKKPGQLARMLVESDSKNGITGQPSKPDNTATSGDKSENVEKCTNDRNEKTSNESDHNDVKDEMKNESGEKMDVDDENAKSSHENGVDDKTDKTNSEQSGDGKMEVDDQSNEESSAHDKDDAGDGVKLEDDSDSRGVITNNDKSPGGNVNDEEDKGDASPIDKGGVDGDKKFKREAGEEGVKDEKDVGGMNDDHSRKDNGKGDGQDSDKDDETKGKGGCGKEKEDKDYSDEDKQCSDKDNSGDVKEAENEKDTGKVEKTKNGDSDTDKGKDVKEESDKEKQDKEASSKDDDASDTTKDNDASATNNSSKSAEKKYLKPKTPPKKKTYAEMVIEMRKIFWIADGGFTELHAFWQLEESNMELSKEYQTWHRRHDFWLLAGFLCLLENASDEARMKKAAFLNRRFQVLEQALVIEEQLRRAVERNPNAPEVKEALDNGDMLTAMDKMAVHLRNVNQAKDKSNVDKKSVKALNQVGSLVQDIKTNSYSTVPATMIAVPGAQPQVAGINKRSIVAPMKAQATSGRQVQKYVSTMLANKRNQQQQSHQLKEAAAATTTTKTTLQQMCNKTRSRSVLQDLSGLF</sequence>
<feature type="region of interest" description="Disordered" evidence="11">
    <location>
        <begin position="1662"/>
        <end position="1969"/>
    </location>
</feature>
<evidence type="ECO:0000256" key="1">
    <source>
        <dbReference type="ARBA" id="ARBA00004123"/>
    </source>
</evidence>
<dbReference type="InterPro" id="IPR019787">
    <property type="entry name" value="Znf_PHD-finger"/>
</dbReference>
<dbReference type="PROSITE" id="PS51192">
    <property type="entry name" value="HELICASE_ATP_BIND_1"/>
    <property type="match status" value="1"/>
</dbReference>
<feature type="compositionally biased region" description="Basic and acidic residues" evidence="11">
    <location>
        <begin position="437"/>
        <end position="460"/>
    </location>
</feature>
<dbReference type="InterPro" id="IPR012958">
    <property type="entry name" value="CHD_N"/>
</dbReference>
<dbReference type="InterPro" id="IPR014001">
    <property type="entry name" value="Helicase_ATP-bd"/>
</dbReference>
<feature type="region of interest" description="Disordered" evidence="11">
    <location>
        <begin position="437"/>
        <end position="466"/>
    </location>
</feature>
<dbReference type="GO" id="GO:0000785">
    <property type="term" value="C:chromatin"/>
    <property type="evidence" value="ECO:0007669"/>
    <property type="project" value="TreeGrafter"/>
</dbReference>
<comment type="caution">
    <text evidence="16">The sequence shown here is derived from an EMBL/GenBank/DDBJ whole genome shotgun (WGS) entry which is preliminary data.</text>
</comment>
<dbReference type="PANTHER" id="PTHR45623">
    <property type="entry name" value="CHROMODOMAIN-HELICASE-DNA-BINDING PROTEIN 3-RELATED-RELATED"/>
    <property type="match status" value="1"/>
</dbReference>
<dbReference type="Gene3D" id="3.40.50.10810">
    <property type="entry name" value="Tandem AAA-ATPase domain"/>
    <property type="match status" value="1"/>
</dbReference>
<evidence type="ECO:0000256" key="7">
    <source>
        <dbReference type="ARBA" id="ARBA00022833"/>
    </source>
</evidence>
<feature type="domain" description="Helicase C-terminal" evidence="15">
    <location>
        <begin position="1134"/>
        <end position="1299"/>
    </location>
</feature>
<feature type="compositionally biased region" description="Acidic residues" evidence="11">
    <location>
        <begin position="330"/>
        <end position="340"/>
    </location>
</feature>
<dbReference type="SMART" id="SM01146">
    <property type="entry name" value="DUF1086"/>
    <property type="match status" value="1"/>
</dbReference>
<evidence type="ECO:0000256" key="4">
    <source>
        <dbReference type="ARBA" id="ARBA00022741"/>
    </source>
</evidence>
<dbReference type="InterPro" id="IPR013083">
    <property type="entry name" value="Znf_RING/FYVE/PHD"/>
</dbReference>
<dbReference type="InterPro" id="IPR016197">
    <property type="entry name" value="Chromo-like_dom_sf"/>
</dbReference>
<dbReference type="InterPro" id="IPR019786">
    <property type="entry name" value="Zinc_finger_PHD-type_CS"/>
</dbReference>
<dbReference type="SUPFAM" id="SSF52540">
    <property type="entry name" value="P-loop containing nucleoside triphosphate hydrolases"/>
    <property type="match status" value="2"/>
</dbReference>
<dbReference type="Pfam" id="PF00385">
    <property type="entry name" value="Chromo"/>
    <property type="match status" value="1"/>
</dbReference>
<feature type="compositionally biased region" description="Basic and acidic residues" evidence="11">
    <location>
        <begin position="40"/>
        <end position="51"/>
    </location>
</feature>
<evidence type="ECO:0000259" key="15">
    <source>
        <dbReference type="PROSITE" id="PS51194"/>
    </source>
</evidence>
<dbReference type="CDD" id="cd15532">
    <property type="entry name" value="PHD2_CHD_II"/>
    <property type="match status" value="2"/>
</dbReference>
<feature type="compositionally biased region" description="Basic and acidic residues" evidence="11">
    <location>
        <begin position="413"/>
        <end position="424"/>
    </location>
</feature>
<dbReference type="GO" id="GO:0003682">
    <property type="term" value="F:chromatin binding"/>
    <property type="evidence" value="ECO:0007669"/>
    <property type="project" value="TreeGrafter"/>
</dbReference>
<comment type="subcellular location">
    <subcellularLocation>
        <location evidence="1">Nucleus</location>
    </subcellularLocation>
</comment>
<dbReference type="Pfam" id="PF08074">
    <property type="entry name" value="CHDCT2"/>
    <property type="match status" value="1"/>
</dbReference>
<dbReference type="Pfam" id="PF00176">
    <property type="entry name" value="SNF2-rel_dom"/>
    <property type="match status" value="1"/>
</dbReference>
<dbReference type="InterPro" id="IPR023780">
    <property type="entry name" value="Chromo_domain"/>
</dbReference>
<dbReference type="SMART" id="SM00249">
    <property type="entry name" value="PHD"/>
    <property type="match status" value="2"/>
</dbReference>
<dbReference type="GO" id="GO:0008270">
    <property type="term" value="F:zinc ion binding"/>
    <property type="evidence" value="ECO:0007669"/>
    <property type="project" value="UniProtKB-KW"/>
</dbReference>
<dbReference type="PROSITE" id="PS01359">
    <property type="entry name" value="ZF_PHD_1"/>
    <property type="match status" value="1"/>
</dbReference>
<dbReference type="SMART" id="SM00184">
    <property type="entry name" value="RING"/>
    <property type="match status" value="2"/>
</dbReference>
<dbReference type="SMART" id="SM00487">
    <property type="entry name" value="DEXDc"/>
    <property type="match status" value="1"/>
</dbReference>
<feature type="compositionally biased region" description="Basic residues" evidence="11">
    <location>
        <begin position="25"/>
        <end position="35"/>
    </location>
</feature>
<protein>
    <submittedName>
        <fullName evidence="16">Uncharacterized protein</fullName>
    </submittedName>
</protein>
<dbReference type="SUPFAM" id="SSF57903">
    <property type="entry name" value="FYVE/PHD zinc finger"/>
    <property type="match status" value="2"/>
</dbReference>
<dbReference type="Gene3D" id="3.40.50.300">
    <property type="entry name" value="P-loop containing nucleotide triphosphate hydrolases"/>
    <property type="match status" value="1"/>
</dbReference>
<feature type="domain" description="PHD-type" evidence="13">
    <location>
        <begin position="471"/>
        <end position="516"/>
    </location>
</feature>
<dbReference type="FunFam" id="3.40.50.300:FF:000015">
    <property type="entry name" value="chromodomain-helicase-DNA-binding protein 9 isoform X1"/>
    <property type="match status" value="1"/>
</dbReference>
<dbReference type="Proteomes" id="UP001208570">
    <property type="component" value="Unassembled WGS sequence"/>
</dbReference>
<dbReference type="CDD" id="cd18793">
    <property type="entry name" value="SF2_C_SNF"/>
    <property type="match status" value="1"/>
</dbReference>
<evidence type="ECO:0000259" key="14">
    <source>
        <dbReference type="PROSITE" id="PS51192"/>
    </source>
</evidence>
<dbReference type="InterPro" id="IPR009463">
    <property type="entry name" value="DUF1087"/>
</dbReference>
<dbReference type="InterPro" id="IPR001841">
    <property type="entry name" value="Znf_RING"/>
</dbReference>
<evidence type="ECO:0000256" key="6">
    <source>
        <dbReference type="ARBA" id="ARBA00022801"/>
    </source>
</evidence>
<feature type="region of interest" description="Disordered" evidence="11">
    <location>
        <begin position="1458"/>
        <end position="1503"/>
    </location>
</feature>
<keyword evidence="6" id="KW-0378">Hydrolase</keyword>
<evidence type="ECO:0000256" key="11">
    <source>
        <dbReference type="SAM" id="MobiDB-lite"/>
    </source>
</evidence>
<dbReference type="PROSITE" id="PS51194">
    <property type="entry name" value="HELICASE_CTER"/>
    <property type="match status" value="1"/>
</dbReference>
<dbReference type="InterPro" id="IPR038718">
    <property type="entry name" value="SNF2-like_sf"/>
</dbReference>